<keyword evidence="2" id="KW-1185">Reference proteome</keyword>
<sequence length="101" mass="11164">MSTPITGTQFQVDLQQLEDAVESVGGQATHLHDVLGQMMTNFNMVASAWTTPTSPSYELTRDWFFGVSSELSALIYEIVARLKYAHDTYVNAEQTNTGNST</sequence>
<evidence type="ECO:0008006" key="3">
    <source>
        <dbReference type="Google" id="ProtNLM"/>
    </source>
</evidence>
<organism evidence="1 2">
    <name type="scientific">Actinacidiphila oryziradicis</name>
    <dbReference type="NCBI Taxonomy" id="2571141"/>
    <lineage>
        <taxon>Bacteria</taxon>
        <taxon>Bacillati</taxon>
        <taxon>Actinomycetota</taxon>
        <taxon>Actinomycetes</taxon>
        <taxon>Kitasatosporales</taxon>
        <taxon>Streptomycetaceae</taxon>
        <taxon>Actinacidiphila</taxon>
    </lineage>
</organism>
<dbReference type="SUPFAM" id="SSF140453">
    <property type="entry name" value="EsxAB dimer-like"/>
    <property type="match status" value="1"/>
</dbReference>
<dbReference type="AlphaFoldDB" id="A0A4U0S017"/>
<dbReference type="Gene3D" id="1.10.287.1060">
    <property type="entry name" value="ESAT-6-like"/>
    <property type="match status" value="1"/>
</dbReference>
<dbReference type="RefSeq" id="WP_136728926.1">
    <property type="nucleotide sequence ID" value="NZ_SUMC01000065.1"/>
</dbReference>
<accession>A0A4U0S017</accession>
<dbReference type="Proteomes" id="UP000305778">
    <property type="component" value="Unassembled WGS sequence"/>
</dbReference>
<proteinExistence type="predicted"/>
<comment type="caution">
    <text evidence="1">The sequence shown here is derived from an EMBL/GenBank/DDBJ whole genome shotgun (WGS) entry which is preliminary data.</text>
</comment>
<gene>
    <name evidence="1" type="ORF">FCI23_39195</name>
</gene>
<reference evidence="1 2" key="1">
    <citation type="submission" date="2019-04" db="EMBL/GenBank/DDBJ databases">
        <title>Streptomyces oryziradicis sp. nov., a novel actinomycete isolated from rhizosphere soil of rice (Oryza sativa L.).</title>
        <authorList>
            <person name="Li C."/>
        </authorList>
    </citation>
    <scope>NUCLEOTIDE SEQUENCE [LARGE SCALE GENOMIC DNA]</scope>
    <source>
        <strain evidence="1 2">NEAU-C40</strain>
    </source>
</reference>
<evidence type="ECO:0000313" key="2">
    <source>
        <dbReference type="Proteomes" id="UP000305778"/>
    </source>
</evidence>
<dbReference type="EMBL" id="SUMC01000065">
    <property type="protein sequence ID" value="TKA02072.1"/>
    <property type="molecule type" value="Genomic_DNA"/>
</dbReference>
<dbReference type="InterPro" id="IPR036689">
    <property type="entry name" value="ESAT-6-like_sf"/>
</dbReference>
<evidence type="ECO:0000313" key="1">
    <source>
        <dbReference type="EMBL" id="TKA02072.1"/>
    </source>
</evidence>
<name>A0A4U0S017_9ACTN</name>
<protein>
    <recommendedName>
        <fullName evidence="3">WXG100 family type VII secretion target</fullName>
    </recommendedName>
</protein>